<name>A0A7J7P7U5_9MAGN</name>
<evidence type="ECO:0000313" key="1">
    <source>
        <dbReference type="EMBL" id="KAF6175515.1"/>
    </source>
</evidence>
<dbReference type="AlphaFoldDB" id="A0A7J7P7U5"/>
<evidence type="ECO:0000313" key="2">
    <source>
        <dbReference type="Proteomes" id="UP000541444"/>
    </source>
</evidence>
<accession>A0A7J7P7U5</accession>
<keyword evidence="2" id="KW-1185">Reference proteome</keyword>
<gene>
    <name evidence="1" type="ORF">GIB67_038089</name>
</gene>
<reference evidence="1 2" key="1">
    <citation type="journal article" date="2020" name="IScience">
        <title>Genome Sequencing of the Endangered Kingdonia uniflora (Circaeasteraceae, Ranunculales) Reveals Potential Mechanisms of Evolutionary Specialization.</title>
        <authorList>
            <person name="Sun Y."/>
            <person name="Deng T."/>
            <person name="Zhang A."/>
            <person name="Moore M.J."/>
            <person name="Landis J.B."/>
            <person name="Lin N."/>
            <person name="Zhang H."/>
            <person name="Zhang X."/>
            <person name="Huang J."/>
            <person name="Zhang X."/>
            <person name="Sun H."/>
            <person name="Wang H."/>
        </authorList>
    </citation>
    <scope>NUCLEOTIDE SEQUENCE [LARGE SCALE GENOMIC DNA]</scope>
    <source>
        <strain evidence="1">TB1705</strain>
        <tissue evidence="1">Leaf</tissue>
    </source>
</reference>
<sequence>MVELSGFSPTLDMGESQLSYICKSNTYFVVMSVRVGGSQAHVGHVRPMCAS</sequence>
<protein>
    <submittedName>
        <fullName evidence="1">Uncharacterized protein</fullName>
    </submittedName>
</protein>
<comment type="caution">
    <text evidence="1">The sequence shown here is derived from an EMBL/GenBank/DDBJ whole genome shotgun (WGS) entry which is preliminary data.</text>
</comment>
<dbReference type="Proteomes" id="UP000541444">
    <property type="component" value="Unassembled WGS sequence"/>
</dbReference>
<dbReference type="EMBL" id="JACGCM010000178">
    <property type="protein sequence ID" value="KAF6175515.1"/>
    <property type="molecule type" value="Genomic_DNA"/>
</dbReference>
<organism evidence="1 2">
    <name type="scientific">Kingdonia uniflora</name>
    <dbReference type="NCBI Taxonomy" id="39325"/>
    <lineage>
        <taxon>Eukaryota</taxon>
        <taxon>Viridiplantae</taxon>
        <taxon>Streptophyta</taxon>
        <taxon>Embryophyta</taxon>
        <taxon>Tracheophyta</taxon>
        <taxon>Spermatophyta</taxon>
        <taxon>Magnoliopsida</taxon>
        <taxon>Ranunculales</taxon>
        <taxon>Circaeasteraceae</taxon>
        <taxon>Kingdonia</taxon>
    </lineage>
</organism>
<proteinExistence type="predicted"/>